<dbReference type="GO" id="GO:0005829">
    <property type="term" value="C:cytosol"/>
    <property type="evidence" value="ECO:0007669"/>
    <property type="project" value="TreeGrafter"/>
</dbReference>
<dbReference type="AlphaFoldDB" id="A0A7W9SPA2"/>
<sequence length="206" mass="22310">MRLLVCAATEWELSAWGEPEDGVSLRVTGVGAPATFMALLERPAVDLIVNIGIAGAYPGSGLAIGDLVVGESEVWGDVGFALPEPPHFRPIQDSPFGAFYAEPLALHIPTALGLPQGRGCTVQTCTGTDTQGAQRRELFSAHFETMEGAALAQLGHHWQIPVCELRAISNIAAQRDMRPENLHLSRERLGKFLQQDTIKSVFFHKI</sequence>
<dbReference type="PANTHER" id="PTHR46832">
    <property type="entry name" value="5'-METHYLTHIOADENOSINE/S-ADENOSYLHOMOCYSTEINE NUCLEOSIDASE"/>
    <property type="match status" value="1"/>
</dbReference>
<dbReference type="Gene3D" id="3.40.50.1580">
    <property type="entry name" value="Nucleoside phosphorylase domain"/>
    <property type="match status" value="1"/>
</dbReference>
<evidence type="ECO:0000259" key="1">
    <source>
        <dbReference type="Pfam" id="PF01048"/>
    </source>
</evidence>
<dbReference type="GO" id="GO:0008930">
    <property type="term" value="F:methylthioadenosine nucleosidase activity"/>
    <property type="evidence" value="ECO:0007669"/>
    <property type="project" value="TreeGrafter"/>
</dbReference>
<organism evidence="2 3">
    <name type="scientific">Armatimonas rosea</name>
    <dbReference type="NCBI Taxonomy" id="685828"/>
    <lineage>
        <taxon>Bacteria</taxon>
        <taxon>Bacillati</taxon>
        <taxon>Armatimonadota</taxon>
        <taxon>Armatimonadia</taxon>
        <taxon>Armatimonadales</taxon>
        <taxon>Armatimonadaceae</taxon>
        <taxon>Armatimonas</taxon>
    </lineage>
</organism>
<comment type="caution">
    <text evidence="2">The sequence shown here is derived from an EMBL/GenBank/DDBJ whole genome shotgun (WGS) entry which is preliminary data.</text>
</comment>
<name>A0A7W9SPA2_ARMRO</name>
<dbReference type="EC" id="3.2.2.26" evidence="2"/>
<dbReference type="GO" id="GO:0009116">
    <property type="term" value="P:nucleoside metabolic process"/>
    <property type="evidence" value="ECO:0007669"/>
    <property type="project" value="InterPro"/>
</dbReference>
<dbReference type="Pfam" id="PF01048">
    <property type="entry name" value="PNP_UDP_1"/>
    <property type="match status" value="1"/>
</dbReference>
<gene>
    <name evidence="2" type="ORF">HNQ39_002128</name>
</gene>
<keyword evidence="3" id="KW-1185">Reference proteome</keyword>
<dbReference type="GO" id="GO:0008782">
    <property type="term" value="F:adenosylhomocysteine nucleosidase activity"/>
    <property type="evidence" value="ECO:0007669"/>
    <property type="project" value="TreeGrafter"/>
</dbReference>
<proteinExistence type="predicted"/>
<reference evidence="2 3" key="1">
    <citation type="submission" date="2020-08" db="EMBL/GenBank/DDBJ databases">
        <title>Genomic Encyclopedia of Type Strains, Phase IV (KMG-IV): sequencing the most valuable type-strain genomes for metagenomic binning, comparative biology and taxonomic classification.</title>
        <authorList>
            <person name="Goeker M."/>
        </authorList>
    </citation>
    <scope>NUCLEOTIDE SEQUENCE [LARGE SCALE GENOMIC DNA]</scope>
    <source>
        <strain evidence="2 3">DSM 23562</strain>
    </source>
</reference>
<accession>A0A7W9SPA2</accession>
<keyword evidence="2" id="KW-0378">Hydrolase</keyword>
<dbReference type="EMBL" id="JACHGW010000002">
    <property type="protein sequence ID" value="MBB6050337.1"/>
    <property type="molecule type" value="Genomic_DNA"/>
</dbReference>
<feature type="domain" description="Nucleoside phosphorylase" evidence="1">
    <location>
        <begin position="23"/>
        <end position="189"/>
    </location>
</feature>
<dbReference type="InterPro" id="IPR035994">
    <property type="entry name" value="Nucleoside_phosphorylase_sf"/>
</dbReference>
<dbReference type="RefSeq" id="WP_184195106.1">
    <property type="nucleotide sequence ID" value="NZ_JACHGW010000002.1"/>
</dbReference>
<evidence type="ECO:0000313" key="3">
    <source>
        <dbReference type="Proteomes" id="UP000520814"/>
    </source>
</evidence>
<keyword evidence="2" id="KW-0326">Glycosidase</keyword>
<dbReference type="GO" id="GO:0019284">
    <property type="term" value="P:L-methionine salvage from S-adenosylmethionine"/>
    <property type="evidence" value="ECO:0007669"/>
    <property type="project" value="TreeGrafter"/>
</dbReference>
<protein>
    <submittedName>
        <fullName evidence="2">Futalosine hydrolase</fullName>
        <ecNumber evidence="2">3.2.2.26</ecNumber>
    </submittedName>
</protein>
<evidence type="ECO:0000313" key="2">
    <source>
        <dbReference type="EMBL" id="MBB6050337.1"/>
    </source>
</evidence>
<dbReference type="Proteomes" id="UP000520814">
    <property type="component" value="Unassembled WGS sequence"/>
</dbReference>
<dbReference type="PANTHER" id="PTHR46832:SF2">
    <property type="entry name" value="FUTALOSINE HYDROLASE"/>
    <property type="match status" value="1"/>
</dbReference>
<dbReference type="InterPro" id="IPR000845">
    <property type="entry name" value="Nucleoside_phosphorylase_d"/>
</dbReference>
<dbReference type="SUPFAM" id="SSF53167">
    <property type="entry name" value="Purine and uridine phosphorylases"/>
    <property type="match status" value="1"/>
</dbReference>